<dbReference type="Pfam" id="PF12982">
    <property type="entry name" value="DUF3866"/>
    <property type="match status" value="1"/>
</dbReference>
<organism evidence="1 2">
    <name type="scientific">Brevibacterium otitidis</name>
    <dbReference type="NCBI Taxonomy" id="53364"/>
    <lineage>
        <taxon>Bacteria</taxon>
        <taxon>Bacillati</taxon>
        <taxon>Actinomycetota</taxon>
        <taxon>Actinomycetes</taxon>
        <taxon>Micrococcales</taxon>
        <taxon>Brevibacteriaceae</taxon>
        <taxon>Brevibacterium</taxon>
    </lineage>
</organism>
<sequence>MIHWREGTVRAVTKTWSGVHQTRVELTSPLPGREDSEREIAAIAYTEIVGTPRPGDRVLVNVSALARRLGTGGFGLIVALPENLPADPPPQPGHMVKDRYAPLQTMVLGVDDQESAHHTAIRDAASLSGLPVIVADLHSALPAALAGIRVAAPEARVAYVMTDGAALPLPFSRAAAELRACGWLAATISVGQAYGGDYEAVTIHSALLAAAEVARADIVIVSQGPGNLGTGTPYGFTGMMVADHLNAAALLGGTPIALARMSNADARGRHYGISHHTLTAVGQAANPGCLVPLPDLAQLSDAEISEALGAEAADPRSVIETVSAQLPGLQRHTVDWVDPRGLLAELQQVPVRLSTMGRGLTEDPVSFIAAAAAGTCAAAARLS</sequence>
<dbReference type="EMBL" id="JBHMAU010000018">
    <property type="protein sequence ID" value="MFB9775179.1"/>
    <property type="molecule type" value="Genomic_DNA"/>
</dbReference>
<evidence type="ECO:0000313" key="1">
    <source>
        <dbReference type="EMBL" id="MFB9775179.1"/>
    </source>
</evidence>
<name>A0ABV5WYQ0_9MICO</name>
<protein>
    <submittedName>
        <fullName evidence="1">DUF3866 family protein</fullName>
    </submittedName>
</protein>
<comment type="caution">
    <text evidence="1">The sequence shown here is derived from an EMBL/GenBank/DDBJ whole genome shotgun (WGS) entry which is preliminary data.</text>
</comment>
<dbReference type="InterPro" id="IPR024479">
    <property type="entry name" value="DUF3866"/>
</dbReference>
<evidence type="ECO:0000313" key="2">
    <source>
        <dbReference type="Proteomes" id="UP001589707"/>
    </source>
</evidence>
<proteinExistence type="predicted"/>
<dbReference type="Proteomes" id="UP001589707">
    <property type="component" value="Unassembled WGS sequence"/>
</dbReference>
<reference evidence="1 2" key="1">
    <citation type="submission" date="2024-09" db="EMBL/GenBank/DDBJ databases">
        <authorList>
            <person name="Sun Q."/>
            <person name="Mori K."/>
        </authorList>
    </citation>
    <scope>NUCLEOTIDE SEQUENCE [LARGE SCALE GENOMIC DNA]</scope>
    <source>
        <strain evidence="1 2">JCM 11683</strain>
    </source>
</reference>
<accession>A0ABV5WYQ0</accession>
<dbReference type="RefSeq" id="WP_376838068.1">
    <property type="nucleotide sequence ID" value="NZ_JBHMAU010000018.1"/>
</dbReference>
<keyword evidence="2" id="KW-1185">Reference proteome</keyword>
<gene>
    <name evidence="1" type="ORF">ACFFN1_01910</name>
</gene>